<comment type="caution">
    <text evidence="2">The sequence shown here is derived from an EMBL/GenBank/DDBJ whole genome shotgun (WGS) entry which is preliminary data.</text>
</comment>
<sequence length="463" mass="49609">MAFPAELDSRFLLGRLYGDDSINGGRSLDHNLVMRVVVRNSGIQADGTTDATTNLALAQVHFAKFPSPAALYDSVWGLIPDFLRAKIARWAADDKQGDIAEAITEFVKTALGLLPIPVPSFFLNGAVNLVVPPLSLKAAAPATIHAKFQASKPITHWPTHGIVYASTPNTHYVMRDLDRKILLSAGLPAQHLPAHLKLGPHPGPTPRLKPSRAGPSARAELRPRVAVAAAAAADDAASSTTDDDPLTASALASGGQPDNNEAALGLKHFYTGDATNGCKPLHLAQIMAAQGRTNASCDGDPDKFGMAVLAQIKKDDKANSTTNATTITTMAQDDPPDKAGIADLIYPTVHDLLKLSPYYVPDPILDSFTAMKVPEAVEYLRPPKVYDARTYEEHVRADVARRVFPTGPRGVPHPGHKHRRPRLRPLLLVPPESEMAVSLGLDDFFQIGDGRDVAAHTRGTSRG</sequence>
<gene>
    <name evidence="2" type="ORF">G6O67_000429</name>
</gene>
<name>A0A8H4PZ72_9HYPO</name>
<dbReference type="Proteomes" id="UP000557566">
    <property type="component" value="Unassembled WGS sequence"/>
</dbReference>
<evidence type="ECO:0000256" key="1">
    <source>
        <dbReference type="SAM" id="MobiDB-lite"/>
    </source>
</evidence>
<dbReference type="EMBL" id="JAAVMX010000001">
    <property type="protein sequence ID" value="KAF4513112.1"/>
    <property type="molecule type" value="Genomic_DNA"/>
</dbReference>
<feature type="region of interest" description="Disordered" evidence="1">
    <location>
        <begin position="196"/>
        <end position="256"/>
    </location>
</feature>
<reference evidence="2 3" key="1">
    <citation type="journal article" date="2020" name="Genome Biol. Evol.">
        <title>A new high-quality draft genome assembly of the Chinese cordyceps Ophiocordyceps sinensis.</title>
        <authorList>
            <person name="Shu R."/>
            <person name="Zhang J."/>
            <person name="Meng Q."/>
            <person name="Zhang H."/>
            <person name="Zhou G."/>
            <person name="Li M."/>
            <person name="Wu P."/>
            <person name="Zhao Y."/>
            <person name="Chen C."/>
            <person name="Qin Q."/>
        </authorList>
    </citation>
    <scope>NUCLEOTIDE SEQUENCE [LARGE SCALE GENOMIC DNA]</scope>
    <source>
        <strain evidence="2 3">IOZ07</strain>
    </source>
</reference>
<dbReference type="AlphaFoldDB" id="A0A8H4PZ72"/>
<feature type="compositionally biased region" description="Low complexity" evidence="1">
    <location>
        <begin position="224"/>
        <end position="252"/>
    </location>
</feature>
<keyword evidence="3" id="KW-1185">Reference proteome</keyword>
<proteinExistence type="predicted"/>
<dbReference type="OrthoDB" id="5237038at2759"/>
<accession>A0A8H4PZ72</accession>
<protein>
    <submittedName>
        <fullName evidence="2">Uncharacterized protein</fullName>
    </submittedName>
</protein>
<organism evidence="2 3">
    <name type="scientific">Ophiocordyceps sinensis</name>
    <dbReference type="NCBI Taxonomy" id="72228"/>
    <lineage>
        <taxon>Eukaryota</taxon>
        <taxon>Fungi</taxon>
        <taxon>Dikarya</taxon>
        <taxon>Ascomycota</taxon>
        <taxon>Pezizomycotina</taxon>
        <taxon>Sordariomycetes</taxon>
        <taxon>Hypocreomycetidae</taxon>
        <taxon>Hypocreales</taxon>
        <taxon>Ophiocordycipitaceae</taxon>
        <taxon>Ophiocordyceps</taxon>
    </lineage>
</organism>
<evidence type="ECO:0000313" key="3">
    <source>
        <dbReference type="Proteomes" id="UP000557566"/>
    </source>
</evidence>
<evidence type="ECO:0000313" key="2">
    <source>
        <dbReference type="EMBL" id="KAF4513112.1"/>
    </source>
</evidence>